<dbReference type="GO" id="GO:0016477">
    <property type="term" value="P:cell migration"/>
    <property type="evidence" value="ECO:0007669"/>
    <property type="project" value="TreeGrafter"/>
</dbReference>
<organism evidence="7 8">
    <name type="scientific">Frankliniella occidentalis</name>
    <name type="common">Western flower thrips</name>
    <name type="synonym">Euthrips occidentalis</name>
    <dbReference type="NCBI Taxonomy" id="133901"/>
    <lineage>
        <taxon>Eukaryota</taxon>
        <taxon>Metazoa</taxon>
        <taxon>Ecdysozoa</taxon>
        <taxon>Arthropoda</taxon>
        <taxon>Hexapoda</taxon>
        <taxon>Insecta</taxon>
        <taxon>Pterygota</taxon>
        <taxon>Neoptera</taxon>
        <taxon>Paraneoptera</taxon>
        <taxon>Thysanoptera</taxon>
        <taxon>Terebrantia</taxon>
        <taxon>Thripoidea</taxon>
        <taxon>Thripidae</taxon>
        <taxon>Frankliniella</taxon>
    </lineage>
</organism>
<feature type="region of interest" description="Disordered" evidence="4">
    <location>
        <begin position="96"/>
        <end position="118"/>
    </location>
</feature>
<feature type="compositionally biased region" description="Basic and acidic residues" evidence="4">
    <location>
        <begin position="396"/>
        <end position="405"/>
    </location>
</feature>
<evidence type="ECO:0000256" key="4">
    <source>
        <dbReference type="SAM" id="MobiDB-lite"/>
    </source>
</evidence>
<evidence type="ECO:0000256" key="2">
    <source>
        <dbReference type="PROSITE-ProRule" id="PRU00192"/>
    </source>
</evidence>
<dbReference type="PRINTS" id="PR00499">
    <property type="entry name" value="P67PHOX"/>
</dbReference>
<feature type="domain" description="SH3" evidence="6">
    <location>
        <begin position="120"/>
        <end position="179"/>
    </location>
</feature>
<dbReference type="PRINTS" id="PR00452">
    <property type="entry name" value="SH3DOMAIN"/>
</dbReference>
<dbReference type="KEGG" id="foc:113210091"/>
<accession>A0A9C6U3T4</accession>
<dbReference type="SUPFAM" id="SSF50044">
    <property type="entry name" value="SH3-domain"/>
    <property type="match status" value="3"/>
</dbReference>
<dbReference type="CDD" id="cd11874">
    <property type="entry name" value="SH3_CD2AP-like_2"/>
    <property type="match status" value="1"/>
</dbReference>
<dbReference type="GeneID" id="113210091"/>
<keyword evidence="5" id="KW-0812">Transmembrane</keyword>
<evidence type="ECO:0000313" key="8">
    <source>
        <dbReference type="RefSeq" id="XP_052124671.1"/>
    </source>
</evidence>
<name>A0A9C6U3T4_FRAOC</name>
<dbReference type="Pfam" id="PF00018">
    <property type="entry name" value="SH3_1"/>
    <property type="match status" value="1"/>
</dbReference>
<feature type="transmembrane region" description="Helical" evidence="5">
    <location>
        <begin position="39"/>
        <end position="63"/>
    </location>
</feature>
<dbReference type="GO" id="GO:0016192">
    <property type="term" value="P:vesicle-mediated transport"/>
    <property type="evidence" value="ECO:0007669"/>
    <property type="project" value="UniProtKB-ARBA"/>
</dbReference>
<dbReference type="CDD" id="cd11873">
    <property type="entry name" value="SH3_CD2AP-like_1"/>
    <property type="match status" value="1"/>
</dbReference>
<dbReference type="FunFam" id="2.30.30.40:FF:000072">
    <property type="entry name" value="Unconventional Myosin IB"/>
    <property type="match status" value="1"/>
</dbReference>
<gene>
    <name evidence="8" type="primary">LOC113210091</name>
</gene>
<dbReference type="GO" id="GO:0016301">
    <property type="term" value="F:kinase activity"/>
    <property type="evidence" value="ECO:0007669"/>
    <property type="project" value="UniProtKB-KW"/>
</dbReference>
<feature type="compositionally biased region" description="Low complexity" evidence="4">
    <location>
        <begin position="587"/>
        <end position="602"/>
    </location>
</feature>
<keyword evidence="8" id="KW-0808">Transferase</keyword>
<evidence type="ECO:0000256" key="5">
    <source>
        <dbReference type="SAM" id="Phobius"/>
    </source>
</evidence>
<feature type="domain" description="SH3" evidence="6">
    <location>
        <begin position="199"/>
        <end position="258"/>
    </location>
</feature>
<feature type="compositionally biased region" description="Basic and acidic residues" evidence="4">
    <location>
        <begin position="432"/>
        <end position="444"/>
    </location>
</feature>
<dbReference type="SMART" id="SM00326">
    <property type="entry name" value="SH3"/>
    <property type="match status" value="3"/>
</dbReference>
<keyword evidence="8" id="KW-0418">Kinase</keyword>
<feature type="region of interest" description="Disordered" evidence="4">
    <location>
        <begin position="527"/>
        <end position="735"/>
    </location>
</feature>
<protein>
    <submittedName>
        <fullName evidence="8">SH3 domain-containing kinase-binding protein 1 isoform X1</fullName>
    </submittedName>
</protein>
<feature type="compositionally biased region" description="Low complexity" evidence="4">
    <location>
        <begin position="448"/>
        <end position="460"/>
    </location>
</feature>
<keyword evidence="1 2" id="KW-0728">SH3 domain</keyword>
<proteinExistence type="predicted"/>
<feature type="region of interest" description="Disordered" evidence="4">
    <location>
        <begin position="395"/>
        <end position="503"/>
    </location>
</feature>
<keyword evidence="5" id="KW-1133">Transmembrane helix</keyword>
<keyword evidence="3" id="KW-0175">Coiled coil</keyword>
<reference evidence="8" key="1">
    <citation type="submission" date="2025-08" db="UniProtKB">
        <authorList>
            <consortium name="RefSeq"/>
        </authorList>
    </citation>
    <scope>IDENTIFICATION</scope>
    <source>
        <tissue evidence="8">Whole organism</tissue>
    </source>
</reference>
<dbReference type="OrthoDB" id="73680at2759"/>
<dbReference type="Gene3D" id="2.30.30.40">
    <property type="entry name" value="SH3 Domains"/>
    <property type="match status" value="3"/>
</dbReference>
<dbReference type="RefSeq" id="XP_052124671.1">
    <property type="nucleotide sequence ID" value="XM_052268711.1"/>
</dbReference>
<dbReference type="CDD" id="cd11875">
    <property type="entry name" value="SH3_CD2AP-like_3"/>
    <property type="match status" value="1"/>
</dbReference>
<feature type="compositionally biased region" description="Polar residues" evidence="4">
    <location>
        <begin position="671"/>
        <end position="699"/>
    </location>
</feature>
<dbReference type="PANTHER" id="PTHR14167:SF92">
    <property type="entry name" value="CIN85 AND CD2AP RELATED, ISOFORM J"/>
    <property type="match status" value="1"/>
</dbReference>
<evidence type="ECO:0000313" key="7">
    <source>
        <dbReference type="Proteomes" id="UP000504606"/>
    </source>
</evidence>
<feature type="domain" description="SH3" evidence="6">
    <location>
        <begin position="331"/>
        <end position="392"/>
    </location>
</feature>
<keyword evidence="7" id="KW-1185">Reference proteome</keyword>
<feature type="compositionally biased region" description="Low complexity" evidence="4">
    <location>
        <begin position="96"/>
        <end position="116"/>
    </location>
</feature>
<evidence type="ECO:0000256" key="3">
    <source>
        <dbReference type="SAM" id="Coils"/>
    </source>
</evidence>
<dbReference type="AlphaFoldDB" id="A0A9C6U3T4"/>
<dbReference type="Pfam" id="PF14604">
    <property type="entry name" value="SH3_9"/>
    <property type="match status" value="2"/>
</dbReference>
<dbReference type="InterPro" id="IPR050384">
    <property type="entry name" value="Endophilin_SH3RF"/>
</dbReference>
<evidence type="ECO:0000256" key="1">
    <source>
        <dbReference type="ARBA" id="ARBA00022443"/>
    </source>
</evidence>
<feature type="compositionally biased region" description="Low complexity" evidence="4">
    <location>
        <begin position="409"/>
        <end position="426"/>
    </location>
</feature>
<dbReference type="CTD" id="43654"/>
<evidence type="ECO:0000259" key="6">
    <source>
        <dbReference type="PROSITE" id="PS50002"/>
    </source>
</evidence>
<dbReference type="Proteomes" id="UP000504606">
    <property type="component" value="Unplaced"/>
</dbReference>
<keyword evidence="5" id="KW-0472">Membrane</keyword>
<sequence>MSPTMIPTFTACPRVPTGSQGLPSTGGALRLREARRGRFARITFPFFSMIIISLLLIFVAPLLPLCTHVLGTPALGPCDPPLLPVGLWTGMPTTVPTSTSTSATTSSSISSSPASSGRSNLTMEAVVEFDYSAQEVDELTIRKGDVITDIRMQPGGWWEGCVHGRRGMFPDNFVKVRNKSNSNSSKETMANNEVQLRASSGRRCKVLFSYQPANDDELELQVNDVIEVLDEVEEGWWRGKLRNRMGVFPSNFVTEVTEKQANGGPGSRKTSATQPPPLSMVRKEEISVIPPVEKVKGVIMSETDSPASPTGPDSGNPKAIDVDAPLLPPKPVKELCKVLYPYEAANEDELNLKEGDIVTIVTKDVQDKGWWKGELRGHIGLFPDNFVVALPPEETPQAKKPERPPPAKSVTSVSSIKSTDSFSKSINSTGKKTSENSSKPDEKAPPVLSKKPALPPASKKPQLRTPTPSVPPPINPVTASKRGGTEVADSPEQRLNDLVDGTASSKIKITSPASADTDFDGVERGAMLTHPTASRAKAPRRRLPTGMLNKEVEPAGGMTNGNGESHNHSVESNFSLDECDRENGFESGTPGSVSSASSGTTSNRNSKEWEKNKAPWMAELIMNQAAKKSQGVKTPPAPSPPKPDSARIKKEIPDSPASPTSPEPPKINAVTVRQNSATNNSTNHVSNIPSSVSAASRPQSVHGEIPANRLSGTGSRPNSMYAPAANDKNSTPSSNSIAASIAASTAGGTVPMKQFLELVDKVSKLESHCDLLKRTVTELSLQLKEEKEKRFQMQQEIVKLTDLVTQV</sequence>
<feature type="coiled-coil region" evidence="3">
    <location>
        <begin position="769"/>
        <end position="803"/>
    </location>
</feature>
<dbReference type="InterPro" id="IPR001452">
    <property type="entry name" value="SH3_domain"/>
</dbReference>
<dbReference type="PANTHER" id="PTHR14167">
    <property type="entry name" value="SH3 DOMAIN-CONTAINING"/>
    <property type="match status" value="1"/>
</dbReference>
<dbReference type="PROSITE" id="PS50002">
    <property type="entry name" value="SH3"/>
    <property type="match status" value="3"/>
</dbReference>
<feature type="compositionally biased region" description="Basic and acidic residues" evidence="4">
    <location>
        <begin position="644"/>
        <end position="653"/>
    </location>
</feature>
<dbReference type="InterPro" id="IPR036028">
    <property type="entry name" value="SH3-like_dom_sf"/>
</dbReference>
<dbReference type="GO" id="GO:0007015">
    <property type="term" value="P:actin filament organization"/>
    <property type="evidence" value="ECO:0007669"/>
    <property type="project" value="TreeGrafter"/>
</dbReference>